<gene>
    <name evidence="1" type="ORF">OIU77_009102</name>
</gene>
<feature type="non-terminal residue" evidence="1">
    <location>
        <position position="43"/>
    </location>
</feature>
<evidence type="ECO:0000313" key="1">
    <source>
        <dbReference type="EMBL" id="KAJ6333164.1"/>
    </source>
</evidence>
<comment type="caution">
    <text evidence="1">The sequence shown here is derived from an EMBL/GenBank/DDBJ whole genome shotgun (WGS) entry which is preliminary data.</text>
</comment>
<reference evidence="1" key="2">
    <citation type="journal article" date="2023" name="Int. J. Mol. Sci.">
        <title>De Novo Assembly and Annotation of 11 Diverse Shrub Willow (Salix) Genomes Reveals Novel Gene Organization in Sex-Linked Regions.</title>
        <authorList>
            <person name="Hyden B."/>
            <person name="Feng K."/>
            <person name="Yates T.B."/>
            <person name="Jawdy S."/>
            <person name="Cereghino C."/>
            <person name="Smart L.B."/>
            <person name="Muchero W."/>
        </authorList>
    </citation>
    <scope>NUCLEOTIDE SEQUENCE</scope>
    <source>
        <tissue evidence="1">Shoot tip</tissue>
    </source>
</reference>
<protein>
    <submittedName>
        <fullName evidence="1">Uncharacterized protein</fullName>
    </submittedName>
</protein>
<name>A0ABQ9AD72_9ROSI</name>
<evidence type="ECO:0000313" key="2">
    <source>
        <dbReference type="Proteomes" id="UP001141253"/>
    </source>
</evidence>
<accession>A0ABQ9AD72</accession>
<dbReference type="Proteomes" id="UP001141253">
    <property type="component" value="Chromosome 11"/>
</dbReference>
<reference evidence="1" key="1">
    <citation type="submission" date="2022-10" db="EMBL/GenBank/DDBJ databases">
        <authorList>
            <person name="Hyden B.L."/>
            <person name="Feng K."/>
            <person name="Yates T."/>
            <person name="Jawdy S."/>
            <person name="Smart L.B."/>
            <person name="Muchero W."/>
        </authorList>
    </citation>
    <scope>NUCLEOTIDE SEQUENCE</scope>
    <source>
        <tissue evidence="1">Shoot tip</tissue>
    </source>
</reference>
<dbReference type="EMBL" id="JAPFFI010000021">
    <property type="protein sequence ID" value="KAJ6333164.1"/>
    <property type="molecule type" value="Genomic_DNA"/>
</dbReference>
<organism evidence="1 2">
    <name type="scientific">Salix suchowensis</name>
    <dbReference type="NCBI Taxonomy" id="1278906"/>
    <lineage>
        <taxon>Eukaryota</taxon>
        <taxon>Viridiplantae</taxon>
        <taxon>Streptophyta</taxon>
        <taxon>Embryophyta</taxon>
        <taxon>Tracheophyta</taxon>
        <taxon>Spermatophyta</taxon>
        <taxon>Magnoliopsida</taxon>
        <taxon>eudicotyledons</taxon>
        <taxon>Gunneridae</taxon>
        <taxon>Pentapetalae</taxon>
        <taxon>rosids</taxon>
        <taxon>fabids</taxon>
        <taxon>Malpighiales</taxon>
        <taxon>Salicaceae</taxon>
        <taxon>Saliceae</taxon>
        <taxon>Salix</taxon>
    </lineage>
</organism>
<keyword evidence="2" id="KW-1185">Reference proteome</keyword>
<sequence>MKLKLIIREIECIAKPNNDLEISGKPKFQASKTDFFLLFFTVE</sequence>
<proteinExistence type="predicted"/>